<protein>
    <submittedName>
        <fullName evidence="2">Uncharacterized protein</fullName>
    </submittedName>
</protein>
<dbReference type="Proteomes" id="UP001362999">
    <property type="component" value="Unassembled WGS sequence"/>
</dbReference>
<feature type="compositionally biased region" description="Basic and acidic residues" evidence="1">
    <location>
        <begin position="53"/>
        <end position="78"/>
    </location>
</feature>
<accession>A0AAV9ZAG1</accession>
<evidence type="ECO:0000313" key="3">
    <source>
        <dbReference type="Proteomes" id="UP001362999"/>
    </source>
</evidence>
<evidence type="ECO:0000256" key="1">
    <source>
        <dbReference type="SAM" id="MobiDB-lite"/>
    </source>
</evidence>
<comment type="caution">
    <text evidence="2">The sequence shown here is derived from an EMBL/GenBank/DDBJ whole genome shotgun (WGS) entry which is preliminary data.</text>
</comment>
<organism evidence="2 3">
    <name type="scientific">Favolaschia claudopus</name>
    <dbReference type="NCBI Taxonomy" id="2862362"/>
    <lineage>
        <taxon>Eukaryota</taxon>
        <taxon>Fungi</taxon>
        <taxon>Dikarya</taxon>
        <taxon>Basidiomycota</taxon>
        <taxon>Agaricomycotina</taxon>
        <taxon>Agaricomycetes</taxon>
        <taxon>Agaricomycetidae</taxon>
        <taxon>Agaricales</taxon>
        <taxon>Marasmiineae</taxon>
        <taxon>Mycenaceae</taxon>
        <taxon>Favolaschia</taxon>
    </lineage>
</organism>
<feature type="compositionally biased region" description="Basic residues" evidence="1">
    <location>
        <begin position="38"/>
        <end position="52"/>
    </location>
</feature>
<dbReference type="EMBL" id="JAWWNJ010000171">
    <property type="protein sequence ID" value="KAK6977176.1"/>
    <property type="molecule type" value="Genomic_DNA"/>
</dbReference>
<reference evidence="2 3" key="1">
    <citation type="journal article" date="2024" name="J Genomics">
        <title>Draft genome sequencing and assembly of Favolaschia claudopus CIRM-BRFM 2984 isolated from oak limbs.</title>
        <authorList>
            <person name="Navarro D."/>
            <person name="Drula E."/>
            <person name="Chaduli D."/>
            <person name="Cazenave R."/>
            <person name="Ahrendt S."/>
            <person name="Wang J."/>
            <person name="Lipzen A."/>
            <person name="Daum C."/>
            <person name="Barry K."/>
            <person name="Grigoriev I.V."/>
            <person name="Favel A."/>
            <person name="Rosso M.N."/>
            <person name="Martin F."/>
        </authorList>
    </citation>
    <scope>NUCLEOTIDE SEQUENCE [LARGE SCALE GENOMIC DNA]</scope>
    <source>
        <strain evidence="2 3">CIRM-BRFM 2984</strain>
    </source>
</reference>
<feature type="region of interest" description="Disordered" evidence="1">
    <location>
        <begin position="1"/>
        <end position="79"/>
    </location>
</feature>
<evidence type="ECO:0000313" key="2">
    <source>
        <dbReference type="EMBL" id="KAK6977176.1"/>
    </source>
</evidence>
<name>A0AAV9ZAG1_9AGAR</name>
<proteinExistence type="predicted"/>
<feature type="compositionally biased region" description="Basic and acidic residues" evidence="1">
    <location>
        <begin position="17"/>
        <end position="27"/>
    </location>
</feature>
<dbReference type="AlphaFoldDB" id="A0AAV9ZAG1"/>
<sequence>MDNKAAISDREEEGEVAETRPDDERHSTCSGADSRTRVQSRRCKERAQRRRKLESDVRSGSARQERGEGEQEREEYLSRLDIPSFNAEVDERTVDGRRPDFYHSQHRYILPKDPRKRHVDSPDLRQSRGSICHQNVGTWAASKGYGYNNIRHDTPLWEGRHIASKAAHLILRRHTQRISRHNLLQPAHFSAARNPAPHPPVMTVEELGSICVIEGDRKH</sequence>
<keyword evidence="3" id="KW-1185">Reference proteome</keyword>
<gene>
    <name evidence="2" type="ORF">R3P38DRAFT_2810569</name>
</gene>